<reference evidence="3" key="1">
    <citation type="journal article" date="2019" name="Int. J. Syst. Evol. Microbiol.">
        <title>The Global Catalogue of Microorganisms (GCM) 10K type strain sequencing project: providing services to taxonomists for standard genome sequencing and annotation.</title>
        <authorList>
            <consortium name="The Broad Institute Genomics Platform"/>
            <consortium name="The Broad Institute Genome Sequencing Center for Infectious Disease"/>
            <person name="Wu L."/>
            <person name="Ma J."/>
        </authorList>
    </citation>
    <scope>NUCLEOTIDE SEQUENCE [LARGE SCALE GENOMIC DNA]</scope>
    <source>
        <strain evidence="3">LMG 29894</strain>
    </source>
</reference>
<dbReference type="Proteomes" id="UP001595791">
    <property type="component" value="Unassembled WGS sequence"/>
</dbReference>
<keyword evidence="1" id="KW-0732">Signal</keyword>
<feature type="chain" id="PRO_5047499986" evidence="1">
    <location>
        <begin position="26"/>
        <end position="157"/>
    </location>
</feature>
<evidence type="ECO:0000313" key="3">
    <source>
        <dbReference type="Proteomes" id="UP001595791"/>
    </source>
</evidence>
<dbReference type="EMBL" id="JBHSBU010000001">
    <property type="protein sequence ID" value="MFC4158815.1"/>
    <property type="molecule type" value="Genomic_DNA"/>
</dbReference>
<feature type="signal peptide" evidence="1">
    <location>
        <begin position="1"/>
        <end position="25"/>
    </location>
</feature>
<proteinExistence type="predicted"/>
<gene>
    <name evidence="2" type="ORF">ACFOW7_05505</name>
</gene>
<comment type="caution">
    <text evidence="2">The sequence shown here is derived from an EMBL/GenBank/DDBJ whole genome shotgun (WGS) entry which is preliminary data.</text>
</comment>
<evidence type="ECO:0000256" key="1">
    <source>
        <dbReference type="SAM" id="SignalP"/>
    </source>
</evidence>
<accession>A0ABV8MPL4</accession>
<name>A0ABV8MPL4_9NEIS</name>
<keyword evidence="3" id="KW-1185">Reference proteome</keyword>
<sequence>MKTKPKTLSICISALLALSAVGAQAQQTMVLDPELGLSTELAQSLPQVGDDVSALYDLYRVALRLSPNKPIPMPKIDVVMKDFRKYSFESHETRARNYHDFIGSAGSWTVRRDGVVVCQACSGHAKLAGDGYWIFVQPEGSTSPSQVWAVQLAGRQE</sequence>
<evidence type="ECO:0000313" key="2">
    <source>
        <dbReference type="EMBL" id="MFC4158815.1"/>
    </source>
</evidence>
<dbReference type="RefSeq" id="WP_378161901.1">
    <property type="nucleotide sequence ID" value="NZ_JBHSBU010000001.1"/>
</dbReference>
<protein>
    <submittedName>
        <fullName evidence="2">Uncharacterized protein</fullName>
    </submittedName>
</protein>
<organism evidence="2 3">
    <name type="scientific">Chitinimonas lacunae</name>
    <dbReference type="NCBI Taxonomy" id="1963018"/>
    <lineage>
        <taxon>Bacteria</taxon>
        <taxon>Pseudomonadati</taxon>
        <taxon>Pseudomonadota</taxon>
        <taxon>Betaproteobacteria</taxon>
        <taxon>Neisseriales</taxon>
        <taxon>Chitinibacteraceae</taxon>
        <taxon>Chitinimonas</taxon>
    </lineage>
</organism>